<keyword evidence="1" id="KW-0175">Coiled coil</keyword>
<dbReference type="AlphaFoldDB" id="A0A9P6EAJ8"/>
<evidence type="ECO:0000256" key="1">
    <source>
        <dbReference type="SAM" id="Coils"/>
    </source>
</evidence>
<comment type="caution">
    <text evidence="2">The sequence shown here is derived from an EMBL/GenBank/DDBJ whole genome shotgun (WGS) entry which is preliminary data.</text>
</comment>
<dbReference type="Proteomes" id="UP000807306">
    <property type="component" value="Unassembled WGS sequence"/>
</dbReference>
<accession>A0A9P6EAJ8</accession>
<evidence type="ECO:0000313" key="2">
    <source>
        <dbReference type="EMBL" id="KAF9525509.1"/>
    </source>
</evidence>
<keyword evidence="3" id="KW-1185">Reference proteome</keyword>
<name>A0A9P6EAJ8_9AGAR</name>
<gene>
    <name evidence="2" type="ORF">CPB83DRAFT_859382</name>
</gene>
<dbReference type="Gene3D" id="3.80.10.10">
    <property type="entry name" value="Ribonuclease Inhibitor"/>
    <property type="match status" value="1"/>
</dbReference>
<protein>
    <recommendedName>
        <fullName evidence="4">F-box domain-containing protein</fullName>
    </recommendedName>
</protein>
<proteinExistence type="predicted"/>
<dbReference type="InterPro" id="IPR032675">
    <property type="entry name" value="LRR_dom_sf"/>
</dbReference>
<evidence type="ECO:0008006" key="4">
    <source>
        <dbReference type="Google" id="ProtNLM"/>
    </source>
</evidence>
<evidence type="ECO:0000313" key="3">
    <source>
        <dbReference type="Proteomes" id="UP000807306"/>
    </source>
</evidence>
<organism evidence="2 3">
    <name type="scientific">Crepidotus variabilis</name>
    <dbReference type="NCBI Taxonomy" id="179855"/>
    <lineage>
        <taxon>Eukaryota</taxon>
        <taxon>Fungi</taxon>
        <taxon>Dikarya</taxon>
        <taxon>Basidiomycota</taxon>
        <taxon>Agaricomycotina</taxon>
        <taxon>Agaricomycetes</taxon>
        <taxon>Agaricomycetidae</taxon>
        <taxon>Agaricales</taxon>
        <taxon>Agaricineae</taxon>
        <taxon>Crepidotaceae</taxon>
        <taxon>Crepidotus</taxon>
    </lineage>
</organism>
<reference evidence="2" key="1">
    <citation type="submission" date="2020-11" db="EMBL/GenBank/DDBJ databases">
        <authorList>
            <consortium name="DOE Joint Genome Institute"/>
            <person name="Ahrendt S."/>
            <person name="Riley R."/>
            <person name="Andreopoulos W."/>
            <person name="Labutti K."/>
            <person name="Pangilinan J."/>
            <person name="Ruiz-Duenas F.J."/>
            <person name="Barrasa J.M."/>
            <person name="Sanchez-Garcia M."/>
            <person name="Camarero S."/>
            <person name="Miyauchi S."/>
            <person name="Serrano A."/>
            <person name="Linde D."/>
            <person name="Babiker R."/>
            <person name="Drula E."/>
            <person name="Ayuso-Fernandez I."/>
            <person name="Pacheco R."/>
            <person name="Padilla G."/>
            <person name="Ferreira P."/>
            <person name="Barriuso J."/>
            <person name="Kellner H."/>
            <person name="Castanera R."/>
            <person name="Alfaro M."/>
            <person name="Ramirez L."/>
            <person name="Pisabarro A.G."/>
            <person name="Kuo A."/>
            <person name="Tritt A."/>
            <person name="Lipzen A."/>
            <person name="He G."/>
            <person name="Yan M."/>
            <person name="Ng V."/>
            <person name="Cullen D."/>
            <person name="Martin F."/>
            <person name="Rosso M.-N."/>
            <person name="Henrissat B."/>
            <person name="Hibbett D."/>
            <person name="Martinez A.T."/>
            <person name="Grigoriev I.V."/>
        </authorList>
    </citation>
    <scope>NUCLEOTIDE SEQUENCE</scope>
    <source>
        <strain evidence="2">CBS 506.95</strain>
    </source>
</reference>
<dbReference type="OrthoDB" id="3365698at2759"/>
<feature type="coiled-coil region" evidence="1">
    <location>
        <begin position="35"/>
        <end position="62"/>
    </location>
</feature>
<sequence length="579" mass="66227">MMNSSFVSIIETDFIPDDADVIAIKQFILQQTSHLSSLLSKIAEAKSQYDDLCEQQVNLERSIEVHRRLILPSRRNIVPEDIWREIFYHCLPAQHDAIMHPREAPSLLTQVCSSWRQITYSTPRLWSSAHIPVVELEDTTHPRNNERALAQRQARSERRARSITDWLNRSSSCPLSITVGDSSFFPFADTSYEATQGHILFKAILPFSKQWGRLNIAMTKARLADFSGLKASDFPSLVSLQLESITTWELSNAHTPLSLRDLPLFLAANLHQIKISPATEDISTYPLRWHHLTELVLHHYPQSMIKIINLLRKCPMMIHFRVAGALDPLEEPLTQLQGARPQNDCEPVCFTNLKTVEISIPVNDYHSDAFDNLVMPALETVSSFIPSLNRSPLLSLAQHCDIISLNTSSTLFSEEDFILCLRYCNHLISLYLNNPPSFNLVPAAVSSMTPLQGTDTFLKLLSVPDDNDEILCPCLEEFHCATRENQFSDQGILRFIEVKQARNHPKLVKLKRLKIYLPRHQNDPMAEILQPYLEDGLDLGLQYKNKLRGRRVADEYRNISYNIPKMFHHAEVSTRTKLF</sequence>
<dbReference type="EMBL" id="MU157883">
    <property type="protein sequence ID" value="KAF9525509.1"/>
    <property type="molecule type" value="Genomic_DNA"/>
</dbReference>